<protein>
    <submittedName>
        <fullName evidence="4">Uncharacterized protein</fullName>
    </submittedName>
</protein>
<evidence type="ECO:0000313" key="4">
    <source>
        <dbReference type="EMBL" id="MBB6435522.1"/>
    </source>
</evidence>
<gene>
    <name evidence="4" type="ORF">HNQ79_001979</name>
</gene>
<name>A0A7X0LP35_9ACTN</name>
<dbReference type="SUPFAM" id="SSF51735">
    <property type="entry name" value="NAD(P)-binding Rossmann-fold domains"/>
    <property type="match status" value="1"/>
</dbReference>
<dbReference type="InterPro" id="IPR051265">
    <property type="entry name" value="HIBADH-related_NP60_sf"/>
</dbReference>
<dbReference type="Gene3D" id="1.10.1040.10">
    <property type="entry name" value="N-(1-d-carboxylethyl)-l-norvaline Dehydrogenase, domain 2"/>
    <property type="match status" value="1"/>
</dbReference>
<accession>A0A7X0LP35</accession>
<evidence type="ECO:0000259" key="2">
    <source>
        <dbReference type="Pfam" id="PF03446"/>
    </source>
</evidence>
<reference evidence="4 5" key="1">
    <citation type="submission" date="2020-08" db="EMBL/GenBank/DDBJ databases">
        <title>Genomic Encyclopedia of Type Strains, Phase IV (KMG-IV): sequencing the most valuable type-strain genomes for metagenomic binning, comparative biology and taxonomic classification.</title>
        <authorList>
            <person name="Goeker M."/>
        </authorList>
    </citation>
    <scope>NUCLEOTIDE SEQUENCE [LARGE SCALE GENOMIC DNA]</scope>
    <source>
        <strain evidence="4 5">DSM 40141</strain>
    </source>
</reference>
<feature type="domain" description="NADPH-dependent reductive aminase-like C-terminal" evidence="3">
    <location>
        <begin position="175"/>
        <end position="291"/>
    </location>
</feature>
<dbReference type="Proteomes" id="UP000540423">
    <property type="component" value="Unassembled WGS sequence"/>
</dbReference>
<dbReference type="InterPro" id="IPR006115">
    <property type="entry name" value="6PGDH_NADP-bd"/>
</dbReference>
<dbReference type="RefSeq" id="WP_185029138.1">
    <property type="nucleotide sequence ID" value="NZ_BNBN01000007.1"/>
</dbReference>
<feature type="domain" description="6-phosphogluconate dehydrogenase NADP-binding" evidence="2">
    <location>
        <begin position="20"/>
        <end position="168"/>
    </location>
</feature>
<dbReference type="Pfam" id="PF03446">
    <property type="entry name" value="NAD_binding_2"/>
    <property type="match status" value="1"/>
</dbReference>
<dbReference type="PANTHER" id="PTHR43580:SF2">
    <property type="entry name" value="CYTOKINE-LIKE NUCLEAR FACTOR N-PAC"/>
    <property type="match status" value="1"/>
</dbReference>
<dbReference type="InterPro" id="IPR036291">
    <property type="entry name" value="NAD(P)-bd_dom_sf"/>
</dbReference>
<dbReference type="Gene3D" id="3.40.50.720">
    <property type="entry name" value="NAD(P)-binding Rossmann-like Domain"/>
    <property type="match status" value="1"/>
</dbReference>
<keyword evidence="5" id="KW-1185">Reference proteome</keyword>
<dbReference type="AlphaFoldDB" id="A0A7X0LP35"/>
<evidence type="ECO:0000259" key="3">
    <source>
        <dbReference type="Pfam" id="PF21761"/>
    </source>
</evidence>
<evidence type="ECO:0000256" key="1">
    <source>
        <dbReference type="SAM" id="MobiDB-lite"/>
    </source>
</evidence>
<dbReference type="PANTHER" id="PTHR43580">
    <property type="entry name" value="OXIDOREDUCTASE GLYR1-RELATED"/>
    <property type="match status" value="1"/>
</dbReference>
<sequence>MSSMPETPPNSTPLAPSSAVTVLGLGLMGTALAEALLAAGHRVTVWNRTPGKAAPLVARGATRAATVREAIEASPLTISCVLDYEAQHALLSPAAGALHGRTLVSLTNGTPAQARAAETWAHALGASYLDGGIMAVPEQIATEEAFLFHSGAAGPFETHRSTLAALGTPKYLGQDVGLASLYDLALLSAMDMMFAGFFHAVAVATSDKDTTASSFTPLVVAWLQSMIGTLPAMAADIDSDGPAAYAQTLDLVVAAADNMGAAAREAGVDASHFDRTVAALKARMAAGETTYTAPGAVRQLRVAAQDQSASCRSADPATAHPCAPLTTALPIPPPDRFQAGRPTSSRSDDGSYPAAL</sequence>
<organism evidence="4 5">
    <name type="scientific">Streptomyces candidus</name>
    <dbReference type="NCBI Taxonomy" id="67283"/>
    <lineage>
        <taxon>Bacteria</taxon>
        <taxon>Bacillati</taxon>
        <taxon>Actinomycetota</taxon>
        <taxon>Actinomycetes</taxon>
        <taxon>Kitasatosporales</taxon>
        <taxon>Streptomycetaceae</taxon>
        <taxon>Streptomyces</taxon>
    </lineage>
</organism>
<evidence type="ECO:0000313" key="5">
    <source>
        <dbReference type="Proteomes" id="UP000540423"/>
    </source>
</evidence>
<proteinExistence type="predicted"/>
<feature type="region of interest" description="Disordered" evidence="1">
    <location>
        <begin position="322"/>
        <end position="356"/>
    </location>
</feature>
<comment type="caution">
    <text evidence="4">The sequence shown here is derived from an EMBL/GenBank/DDBJ whole genome shotgun (WGS) entry which is preliminary data.</text>
</comment>
<dbReference type="InterPro" id="IPR013328">
    <property type="entry name" value="6PGD_dom2"/>
</dbReference>
<dbReference type="GO" id="GO:0050661">
    <property type="term" value="F:NADP binding"/>
    <property type="evidence" value="ECO:0007669"/>
    <property type="project" value="InterPro"/>
</dbReference>
<dbReference type="EMBL" id="JACHEM010000004">
    <property type="protein sequence ID" value="MBB6435522.1"/>
    <property type="molecule type" value="Genomic_DNA"/>
</dbReference>
<dbReference type="InterPro" id="IPR048666">
    <property type="entry name" value="RedAm-like_C"/>
</dbReference>
<dbReference type="Pfam" id="PF21761">
    <property type="entry name" value="RedAm-like_C"/>
    <property type="match status" value="1"/>
</dbReference>